<protein>
    <submittedName>
        <fullName evidence="5">Helix-turn-helix protein</fullName>
    </submittedName>
</protein>
<evidence type="ECO:0000256" key="2">
    <source>
        <dbReference type="ARBA" id="ARBA00023125"/>
    </source>
</evidence>
<dbReference type="EMBL" id="SLXQ01000013">
    <property type="protein sequence ID" value="TCP46773.1"/>
    <property type="molecule type" value="Genomic_DNA"/>
</dbReference>
<dbReference type="InterPro" id="IPR036388">
    <property type="entry name" value="WH-like_DNA-bd_sf"/>
</dbReference>
<comment type="caution">
    <text evidence="5">The sequence shown here is derived from an EMBL/GenBank/DDBJ whole genome shotgun (WGS) entry which is preliminary data.</text>
</comment>
<dbReference type="CDD" id="cd00090">
    <property type="entry name" value="HTH_ARSR"/>
    <property type="match status" value="1"/>
</dbReference>
<keyword evidence="3" id="KW-0804">Transcription</keyword>
<evidence type="ECO:0000259" key="4">
    <source>
        <dbReference type="SMART" id="SM00418"/>
    </source>
</evidence>
<dbReference type="GO" id="GO:0003700">
    <property type="term" value="F:DNA-binding transcription factor activity"/>
    <property type="evidence" value="ECO:0007669"/>
    <property type="project" value="InterPro"/>
</dbReference>
<dbReference type="Pfam" id="PF12840">
    <property type="entry name" value="HTH_20"/>
    <property type="match status" value="1"/>
</dbReference>
<keyword evidence="2" id="KW-0238">DNA-binding</keyword>
<accession>A0A4R2QCL1</accession>
<keyword evidence="6" id="KW-1185">Reference proteome</keyword>
<keyword evidence="1" id="KW-0805">Transcription regulation</keyword>
<dbReference type="PANTHER" id="PTHR43132">
    <property type="entry name" value="ARSENICAL RESISTANCE OPERON REPRESSOR ARSR-RELATED"/>
    <property type="match status" value="1"/>
</dbReference>
<gene>
    <name evidence="5" type="ORF">EV191_11349</name>
</gene>
<evidence type="ECO:0000313" key="6">
    <source>
        <dbReference type="Proteomes" id="UP000294911"/>
    </source>
</evidence>
<dbReference type="Gene3D" id="1.10.10.10">
    <property type="entry name" value="Winged helix-like DNA-binding domain superfamily/Winged helix DNA-binding domain"/>
    <property type="match status" value="1"/>
</dbReference>
<evidence type="ECO:0000313" key="5">
    <source>
        <dbReference type="EMBL" id="TCP46773.1"/>
    </source>
</evidence>
<reference evidence="5 6" key="1">
    <citation type="submission" date="2019-03" db="EMBL/GenBank/DDBJ databases">
        <title>Genomic Encyclopedia of Type Strains, Phase IV (KMG-IV): sequencing the most valuable type-strain genomes for metagenomic binning, comparative biology and taxonomic classification.</title>
        <authorList>
            <person name="Goeker M."/>
        </authorList>
    </citation>
    <scope>NUCLEOTIDE SEQUENCE [LARGE SCALE GENOMIC DNA]</scope>
    <source>
        <strain evidence="5 6">DSM 45765</strain>
    </source>
</reference>
<dbReference type="RefSeq" id="WP_132879464.1">
    <property type="nucleotide sequence ID" value="NZ_SLXQ01000013.1"/>
</dbReference>
<dbReference type="OrthoDB" id="3808065at2"/>
<dbReference type="SUPFAM" id="SSF46785">
    <property type="entry name" value="Winged helix' DNA-binding domain"/>
    <property type="match status" value="1"/>
</dbReference>
<dbReference type="PANTHER" id="PTHR43132:SF8">
    <property type="entry name" value="HTH-TYPE TRANSCRIPTIONAL REGULATOR KMTR"/>
    <property type="match status" value="1"/>
</dbReference>
<dbReference type="PRINTS" id="PR00778">
    <property type="entry name" value="HTHARSR"/>
</dbReference>
<dbReference type="InterPro" id="IPR051011">
    <property type="entry name" value="Metal_resp_trans_reg"/>
</dbReference>
<dbReference type="AlphaFoldDB" id="A0A4R2QCL1"/>
<feature type="domain" description="HTH arsR-type" evidence="4">
    <location>
        <begin position="263"/>
        <end position="335"/>
    </location>
</feature>
<dbReference type="InterPro" id="IPR001845">
    <property type="entry name" value="HTH_ArsR_DNA-bd_dom"/>
</dbReference>
<organism evidence="5 6">
    <name type="scientific">Tamaricihabitans halophyticus</name>
    <dbReference type="NCBI Taxonomy" id="1262583"/>
    <lineage>
        <taxon>Bacteria</taxon>
        <taxon>Bacillati</taxon>
        <taxon>Actinomycetota</taxon>
        <taxon>Actinomycetes</taxon>
        <taxon>Pseudonocardiales</taxon>
        <taxon>Pseudonocardiaceae</taxon>
        <taxon>Tamaricihabitans</taxon>
    </lineage>
</organism>
<evidence type="ECO:0000256" key="3">
    <source>
        <dbReference type="ARBA" id="ARBA00023163"/>
    </source>
</evidence>
<proteinExistence type="predicted"/>
<name>A0A4R2QCL1_9PSEU</name>
<evidence type="ECO:0000256" key="1">
    <source>
        <dbReference type="ARBA" id="ARBA00023015"/>
    </source>
</evidence>
<dbReference type="InterPro" id="IPR036390">
    <property type="entry name" value="WH_DNA-bd_sf"/>
</dbReference>
<sequence>MLRIHFGVDDLQRVRVASAPDPLWELVLSVNKLQSPGVHGHYTEWRALARGRLRAGGMERSMGLLRTLVPARGNFPDFLTPWESSFSLEAGYESIKQVPADLVNKDLAGAFRRRQAPGWVRELADRRGVGMRLVVSALRQYHGELLRPYEDRIVPRVEADLAVRNHDLAAQGPVGLLRGLPEPIEWKDCGPIGTESGGVLEADYPTEHEVHLSGRGLTLVPSFFCVGAPVTLINGELPPVLVYPAAAPVLDGTVGSMSGRRRDHLAGLLGATRAHILRSLTEPRSTKQLAELVRVSSPAASQHLALLRGSGLVTSTRRGQSVLHAITRLGRDLIDQ</sequence>
<dbReference type="GO" id="GO:0003677">
    <property type="term" value="F:DNA binding"/>
    <property type="evidence" value="ECO:0007669"/>
    <property type="project" value="UniProtKB-KW"/>
</dbReference>
<dbReference type="SMART" id="SM00418">
    <property type="entry name" value="HTH_ARSR"/>
    <property type="match status" value="1"/>
</dbReference>
<dbReference type="InterPro" id="IPR011991">
    <property type="entry name" value="ArsR-like_HTH"/>
</dbReference>
<dbReference type="Proteomes" id="UP000294911">
    <property type="component" value="Unassembled WGS sequence"/>
</dbReference>